<organism evidence="1 2">
    <name type="scientific">Amycolatopsis camponoti</name>
    <dbReference type="NCBI Taxonomy" id="2606593"/>
    <lineage>
        <taxon>Bacteria</taxon>
        <taxon>Bacillati</taxon>
        <taxon>Actinomycetota</taxon>
        <taxon>Actinomycetes</taxon>
        <taxon>Pseudonocardiales</taxon>
        <taxon>Pseudonocardiaceae</taxon>
        <taxon>Amycolatopsis</taxon>
    </lineage>
</organism>
<reference evidence="1 2" key="1">
    <citation type="submission" date="2019-09" db="EMBL/GenBank/DDBJ databases">
        <authorList>
            <person name="Leyn A S."/>
        </authorList>
    </citation>
    <scope>NUCLEOTIDE SEQUENCE [LARGE SCALE GENOMIC DNA]</scope>
    <source>
        <strain evidence="1">AA231_1</strain>
    </source>
</reference>
<sequence>MPGVVRRAGFRALGVVAVTLLLGFALHLSRPEAPVSPPEAPSPAAVPARGIDREWELSGARVGDDGTGFFTGEITVTNQAGRARTGLFRLTLSVGGRKVADLVGRTESAVAPGVTVVVELGLGGAFVPGPYAVEFHEAFA</sequence>
<proteinExistence type="predicted"/>
<dbReference type="Proteomes" id="UP000399805">
    <property type="component" value="Unassembled WGS sequence"/>
</dbReference>
<protein>
    <recommendedName>
        <fullName evidence="3">DUF3426 domain-containing protein</fullName>
    </recommendedName>
</protein>
<keyword evidence="2" id="KW-1185">Reference proteome</keyword>
<dbReference type="EMBL" id="CABVGP010000002">
    <property type="protein sequence ID" value="VVJ20338.1"/>
    <property type="molecule type" value="Genomic_DNA"/>
</dbReference>
<dbReference type="AlphaFoldDB" id="A0A6I8LV61"/>
<dbReference type="RefSeq" id="WP_155545464.1">
    <property type="nucleotide sequence ID" value="NZ_CABVGP010000002.1"/>
</dbReference>
<evidence type="ECO:0008006" key="3">
    <source>
        <dbReference type="Google" id="ProtNLM"/>
    </source>
</evidence>
<name>A0A6I8LV61_9PSEU</name>
<evidence type="ECO:0000313" key="2">
    <source>
        <dbReference type="Proteomes" id="UP000399805"/>
    </source>
</evidence>
<accession>A0A6I8LV61</accession>
<evidence type="ECO:0000313" key="1">
    <source>
        <dbReference type="EMBL" id="VVJ20338.1"/>
    </source>
</evidence>
<gene>
    <name evidence="1" type="ORF">AA23TX_05359</name>
</gene>